<dbReference type="EMBL" id="LAZR01034168">
    <property type="protein sequence ID" value="KKL46067.1"/>
    <property type="molecule type" value="Genomic_DNA"/>
</dbReference>
<accession>A0A0F9F4Q2</accession>
<name>A0A0F9F4Q2_9ZZZZ</name>
<evidence type="ECO:0000313" key="1">
    <source>
        <dbReference type="EMBL" id="KKL46067.1"/>
    </source>
</evidence>
<comment type="caution">
    <text evidence="1">The sequence shown here is derived from an EMBL/GenBank/DDBJ whole genome shotgun (WGS) entry which is preliminary data.</text>
</comment>
<protein>
    <submittedName>
        <fullName evidence="1">Uncharacterized protein</fullName>
    </submittedName>
</protein>
<dbReference type="AlphaFoldDB" id="A0A0F9F4Q2"/>
<organism evidence="1">
    <name type="scientific">marine sediment metagenome</name>
    <dbReference type="NCBI Taxonomy" id="412755"/>
    <lineage>
        <taxon>unclassified sequences</taxon>
        <taxon>metagenomes</taxon>
        <taxon>ecological metagenomes</taxon>
    </lineage>
</organism>
<proteinExistence type="predicted"/>
<gene>
    <name evidence="1" type="ORF">LCGC14_2349340</name>
</gene>
<reference evidence="1" key="1">
    <citation type="journal article" date="2015" name="Nature">
        <title>Complex archaea that bridge the gap between prokaryotes and eukaryotes.</title>
        <authorList>
            <person name="Spang A."/>
            <person name="Saw J.H."/>
            <person name="Jorgensen S.L."/>
            <person name="Zaremba-Niedzwiedzka K."/>
            <person name="Martijn J."/>
            <person name="Lind A.E."/>
            <person name="van Eijk R."/>
            <person name="Schleper C."/>
            <person name="Guy L."/>
            <person name="Ettema T.J."/>
        </authorList>
    </citation>
    <scope>NUCLEOTIDE SEQUENCE</scope>
</reference>
<sequence length="63" mass="6942">MKHKFGWWAFGSGNKMYGVAGCIVCGLHYHLGNTGGCEGKPSKYVSNGLKILLREIKKEGKKK</sequence>